<keyword evidence="4 6" id="KW-1133">Transmembrane helix</keyword>
<evidence type="ECO:0000256" key="2">
    <source>
        <dbReference type="ARBA" id="ARBA00022475"/>
    </source>
</evidence>
<keyword evidence="5 6" id="KW-0472">Membrane</keyword>
<accession>A0ABP5GVH2</accession>
<evidence type="ECO:0000256" key="1">
    <source>
        <dbReference type="ARBA" id="ARBA00004651"/>
    </source>
</evidence>
<dbReference type="EMBL" id="BAAAQN010000071">
    <property type="protein sequence ID" value="GAA2058603.1"/>
    <property type="molecule type" value="Genomic_DNA"/>
</dbReference>
<protein>
    <submittedName>
        <fullName evidence="7">LysE/ArgO family amino acid transporter</fullName>
    </submittedName>
</protein>
<gene>
    <name evidence="7" type="ORF">GCM10009839_80620</name>
</gene>
<evidence type="ECO:0000313" key="7">
    <source>
        <dbReference type="EMBL" id="GAA2058603.1"/>
    </source>
</evidence>
<organism evidence="7 8">
    <name type="scientific">Catenulispora yoronensis</name>
    <dbReference type="NCBI Taxonomy" id="450799"/>
    <lineage>
        <taxon>Bacteria</taxon>
        <taxon>Bacillati</taxon>
        <taxon>Actinomycetota</taxon>
        <taxon>Actinomycetes</taxon>
        <taxon>Catenulisporales</taxon>
        <taxon>Catenulisporaceae</taxon>
        <taxon>Catenulispora</taxon>
    </lineage>
</organism>
<feature type="transmembrane region" description="Helical" evidence="6">
    <location>
        <begin position="73"/>
        <end position="94"/>
    </location>
</feature>
<sequence length="206" mass="21166">MLMSTPLAAAAAGLGTGLSLIIAIGAQNAYVLRQGVRREHVGVIVTICAASDAVLIAAGIGGLGAVVRSVPTAVTVIAWIGAVFLVGYGVLAARRAWKQGEHLESDGAAEHSRRTAVLTCLALTWLNPHVYLDTVLLLGTVGNSYGSAHWAFAAGAVTASVLWFSGLGFGAGRLGRVLARPRAWRVLDAVIAVTMITIGVTMAARA</sequence>
<keyword evidence="8" id="KW-1185">Reference proteome</keyword>
<name>A0ABP5GVH2_9ACTN</name>
<feature type="transmembrane region" description="Helical" evidence="6">
    <location>
        <begin position="150"/>
        <end position="171"/>
    </location>
</feature>
<evidence type="ECO:0000256" key="5">
    <source>
        <dbReference type="ARBA" id="ARBA00023136"/>
    </source>
</evidence>
<proteinExistence type="predicted"/>
<dbReference type="PANTHER" id="PTHR30086">
    <property type="entry name" value="ARGININE EXPORTER PROTEIN ARGO"/>
    <property type="match status" value="1"/>
</dbReference>
<dbReference type="Pfam" id="PF01810">
    <property type="entry name" value="LysE"/>
    <property type="match status" value="1"/>
</dbReference>
<dbReference type="PANTHER" id="PTHR30086:SF20">
    <property type="entry name" value="ARGININE EXPORTER PROTEIN ARGO-RELATED"/>
    <property type="match status" value="1"/>
</dbReference>
<keyword evidence="3 6" id="KW-0812">Transmembrane</keyword>
<feature type="transmembrane region" description="Helical" evidence="6">
    <location>
        <begin position="43"/>
        <end position="67"/>
    </location>
</feature>
<feature type="transmembrane region" description="Helical" evidence="6">
    <location>
        <begin position="183"/>
        <end position="204"/>
    </location>
</feature>
<feature type="transmembrane region" description="Helical" evidence="6">
    <location>
        <begin position="115"/>
        <end position="138"/>
    </location>
</feature>
<evidence type="ECO:0000256" key="6">
    <source>
        <dbReference type="SAM" id="Phobius"/>
    </source>
</evidence>
<evidence type="ECO:0000313" key="8">
    <source>
        <dbReference type="Proteomes" id="UP001500751"/>
    </source>
</evidence>
<evidence type="ECO:0000256" key="4">
    <source>
        <dbReference type="ARBA" id="ARBA00022989"/>
    </source>
</evidence>
<comment type="caution">
    <text evidence="7">The sequence shown here is derived from an EMBL/GenBank/DDBJ whole genome shotgun (WGS) entry which is preliminary data.</text>
</comment>
<dbReference type="Proteomes" id="UP001500751">
    <property type="component" value="Unassembled WGS sequence"/>
</dbReference>
<reference evidence="8" key="1">
    <citation type="journal article" date="2019" name="Int. J. Syst. Evol. Microbiol.">
        <title>The Global Catalogue of Microorganisms (GCM) 10K type strain sequencing project: providing services to taxonomists for standard genome sequencing and annotation.</title>
        <authorList>
            <consortium name="The Broad Institute Genomics Platform"/>
            <consortium name="The Broad Institute Genome Sequencing Center for Infectious Disease"/>
            <person name="Wu L."/>
            <person name="Ma J."/>
        </authorList>
    </citation>
    <scope>NUCLEOTIDE SEQUENCE [LARGE SCALE GENOMIC DNA]</scope>
    <source>
        <strain evidence="8">JCM 16014</strain>
    </source>
</reference>
<evidence type="ECO:0000256" key="3">
    <source>
        <dbReference type="ARBA" id="ARBA00022692"/>
    </source>
</evidence>
<dbReference type="InterPro" id="IPR001123">
    <property type="entry name" value="LeuE-type"/>
</dbReference>
<keyword evidence="2" id="KW-1003">Cell membrane</keyword>
<comment type="subcellular location">
    <subcellularLocation>
        <location evidence="1">Cell membrane</location>
        <topology evidence="1">Multi-pass membrane protein</topology>
    </subcellularLocation>
</comment>
<feature type="transmembrane region" description="Helical" evidence="6">
    <location>
        <begin position="6"/>
        <end position="31"/>
    </location>
</feature>